<evidence type="ECO:0000313" key="1">
    <source>
        <dbReference type="EMBL" id="GAD86961.1"/>
    </source>
</evidence>
<evidence type="ECO:0000313" key="2">
    <source>
        <dbReference type="Proteomes" id="UP000017048"/>
    </source>
</evidence>
<sequence length="124" mass="13531">MRVEEFEDGMVDVSGSAEEFEALAAVVVRGAGRIETEALTAVEVYEDDDPRLLVQVVEQRRVLLVMGDAESRALLAEDLRSVGAMTECGHQHLEYYEDIGYLREGSSPLVLNSPHGGAPALERA</sequence>
<dbReference type="OrthoDB" id="3696942at2"/>
<dbReference type="AlphaFoldDB" id="U5EKN5"/>
<dbReference type="InterPro" id="IPR029083">
    <property type="entry name" value="Imm32"/>
</dbReference>
<comment type="caution">
    <text evidence="1">The sequence shown here is derived from an EMBL/GenBank/DDBJ whole genome shotgun (WGS) entry which is preliminary data.</text>
</comment>
<dbReference type="eggNOG" id="ENOG50320W7">
    <property type="taxonomic scope" value="Bacteria"/>
</dbReference>
<dbReference type="Proteomes" id="UP000017048">
    <property type="component" value="Unassembled WGS sequence"/>
</dbReference>
<dbReference type="GeneID" id="91515682"/>
<keyword evidence="2" id="KW-1185">Reference proteome</keyword>
<proteinExistence type="predicted"/>
<dbReference type="EMBL" id="BAFO02000034">
    <property type="protein sequence ID" value="GAD86961.1"/>
    <property type="molecule type" value="Genomic_DNA"/>
</dbReference>
<dbReference type="Pfam" id="PF15566">
    <property type="entry name" value="Imm32"/>
    <property type="match status" value="1"/>
</dbReference>
<name>U5EKN5_NOCAS</name>
<dbReference type="RefSeq" id="WP_019045566.1">
    <property type="nucleotide sequence ID" value="NZ_BAFO02000034.1"/>
</dbReference>
<organism evidence="1 2">
    <name type="scientific">Nocardia asteroides NBRC 15531</name>
    <dbReference type="NCBI Taxonomy" id="1110697"/>
    <lineage>
        <taxon>Bacteria</taxon>
        <taxon>Bacillati</taxon>
        <taxon>Actinomycetota</taxon>
        <taxon>Actinomycetes</taxon>
        <taxon>Mycobacteriales</taxon>
        <taxon>Nocardiaceae</taxon>
        <taxon>Nocardia</taxon>
    </lineage>
</organism>
<reference evidence="1 2" key="1">
    <citation type="journal article" date="2014" name="BMC Genomics">
        <title>Genome based analysis of type-I polyketide synthase and nonribosomal peptide synthetase gene clusters in seven strains of five representative Nocardia species.</title>
        <authorList>
            <person name="Komaki H."/>
            <person name="Ichikawa N."/>
            <person name="Hosoyama A."/>
            <person name="Takahashi-Nakaguchi A."/>
            <person name="Matsuzawa T."/>
            <person name="Suzuki K."/>
            <person name="Fujita N."/>
            <person name="Gonoi T."/>
        </authorList>
    </citation>
    <scope>NUCLEOTIDE SEQUENCE [LARGE SCALE GENOMIC DNA]</scope>
    <source>
        <strain evidence="1 2">NBRC 15531</strain>
    </source>
</reference>
<protein>
    <submittedName>
        <fullName evidence="1">Uncharacterized protein</fullName>
    </submittedName>
</protein>
<accession>U5EKN5</accession>
<gene>
    <name evidence="1" type="ORF">NCAST_34_00890</name>
</gene>